<evidence type="ECO:0000256" key="2">
    <source>
        <dbReference type="ARBA" id="ARBA00013211"/>
    </source>
</evidence>
<keyword evidence="4" id="KW-0012">Acyltransferase</keyword>
<evidence type="ECO:0000313" key="6">
    <source>
        <dbReference type="EMBL" id="CAH2269263.1"/>
    </source>
</evidence>
<comment type="pathway">
    <text evidence="1">Phospholipid metabolism; CDP-diacylglycerol biosynthesis; CDP-diacylglycerol from sn-glycerol 3-phosphate: step 2/3.</text>
</comment>
<reference evidence="6" key="1">
    <citation type="submission" date="2022-03" db="EMBL/GenBank/DDBJ databases">
        <authorList>
            <person name="Lindestad O."/>
        </authorList>
    </citation>
    <scope>NUCLEOTIDE SEQUENCE</scope>
</reference>
<accession>A0A8S4SPD5</accession>
<evidence type="ECO:0000313" key="7">
    <source>
        <dbReference type="Proteomes" id="UP000838756"/>
    </source>
</evidence>
<dbReference type="Proteomes" id="UP000838756">
    <property type="component" value="Unassembled WGS sequence"/>
</dbReference>
<dbReference type="EMBL" id="CAKXAJ010026504">
    <property type="protein sequence ID" value="CAH2269263.1"/>
    <property type="molecule type" value="Genomic_DNA"/>
</dbReference>
<proteinExistence type="predicted"/>
<dbReference type="CDD" id="cd07989">
    <property type="entry name" value="LPLAT_AGPAT-like"/>
    <property type="match status" value="1"/>
</dbReference>
<dbReference type="OrthoDB" id="202234at2759"/>
<comment type="caution">
    <text evidence="6">The sequence shown here is derived from an EMBL/GenBank/DDBJ whole genome shotgun (WGS) entry which is preliminary data.</text>
</comment>
<evidence type="ECO:0000256" key="3">
    <source>
        <dbReference type="ARBA" id="ARBA00022679"/>
    </source>
</evidence>
<dbReference type="AlphaFoldDB" id="A0A8S4SPD5"/>
<dbReference type="InterPro" id="IPR002123">
    <property type="entry name" value="Plipid/glycerol_acylTrfase"/>
</dbReference>
<dbReference type="Pfam" id="PF01553">
    <property type="entry name" value="Acyltransferase"/>
    <property type="match status" value="1"/>
</dbReference>
<feature type="domain" description="Phospholipid/glycerol acyltransferase" evidence="5">
    <location>
        <begin position="61"/>
        <end position="153"/>
    </location>
</feature>
<keyword evidence="3" id="KW-0808">Transferase</keyword>
<organism evidence="6 7">
    <name type="scientific">Pararge aegeria aegeria</name>
    <dbReference type="NCBI Taxonomy" id="348720"/>
    <lineage>
        <taxon>Eukaryota</taxon>
        <taxon>Metazoa</taxon>
        <taxon>Ecdysozoa</taxon>
        <taxon>Arthropoda</taxon>
        <taxon>Hexapoda</taxon>
        <taxon>Insecta</taxon>
        <taxon>Pterygota</taxon>
        <taxon>Neoptera</taxon>
        <taxon>Endopterygota</taxon>
        <taxon>Lepidoptera</taxon>
        <taxon>Glossata</taxon>
        <taxon>Ditrysia</taxon>
        <taxon>Papilionoidea</taxon>
        <taxon>Nymphalidae</taxon>
        <taxon>Satyrinae</taxon>
        <taxon>Satyrini</taxon>
        <taxon>Parargina</taxon>
        <taxon>Pararge</taxon>
    </lineage>
</organism>
<evidence type="ECO:0000256" key="4">
    <source>
        <dbReference type="ARBA" id="ARBA00023315"/>
    </source>
</evidence>
<name>A0A8S4SPD5_9NEOP</name>
<dbReference type="GO" id="GO:0003841">
    <property type="term" value="F:1-acylglycerol-3-phosphate O-acyltransferase activity"/>
    <property type="evidence" value="ECO:0007669"/>
    <property type="project" value="UniProtKB-EC"/>
</dbReference>
<dbReference type="SMART" id="SM00563">
    <property type="entry name" value="PlsC"/>
    <property type="match status" value="1"/>
</dbReference>
<dbReference type="GO" id="GO:0006654">
    <property type="term" value="P:phosphatidic acid biosynthetic process"/>
    <property type="evidence" value="ECO:0007669"/>
    <property type="project" value="TreeGrafter"/>
</dbReference>
<dbReference type="SUPFAM" id="SSF69593">
    <property type="entry name" value="Glycerol-3-phosphate (1)-acyltransferase"/>
    <property type="match status" value="1"/>
</dbReference>
<dbReference type="PANTHER" id="PTHR10434">
    <property type="entry name" value="1-ACYL-SN-GLYCEROL-3-PHOSPHATE ACYLTRANSFERASE"/>
    <property type="match status" value="1"/>
</dbReference>
<keyword evidence="7" id="KW-1185">Reference proteome</keyword>
<feature type="non-terminal residue" evidence="6">
    <location>
        <position position="1"/>
    </location>
</feature>
<gene>
    <name evidence="6" type="primary">jg6662</name>
    <name evidence="6" type="ORF">PAEG_LOCUS27529</name>
</gene>
<evidence type="ECO:0000259" key="5">
    <source>
        <dbReference type="SMART" id="SM00563"/>
    </source>
</evidence>
<sequence>FTLFVVLSLVFASAPLPLMFFRPFNPKNALIPAAFLRLTARMLGIRWTVRGLENVDDSRGAVVLLNHQSSLDLYVLAVLWPLMARCTVVSKRELQYLVPFGTASWMWGTVFIDRGASTARSVLNKQSEAVKNHKVGNLIALQRSATYLYESNLNSKKSLFI</sequence>
<dbReference type="EC" id="2.3.1.51" evidence="2"/>
<protein>
    <recommendedName>
        <fullName evidence="2">1-acylglycerol-3-phosphate O-acyltransferase</fullName>
        <ecNumber evidence="2">2.3.1.51</ecNumber>
    </recommendedName>
</protein>
<dbReference type="GO" id="GO:0005783">
    <property type="term" value="C:endoplasmic reticulum"/>
    <property type="evidence" value="ECO:0007669"/>
    <property type="project" value="TreeGrafter"/>
</dbReference>
<evidence type="ECO:0000256" key="1">
    <source>
        <dbReference type="ARBA" id="ARBA00004728"/>
    </source>
</evidence>
<dbReference type="PANTHER" id="PTHR10434:SF53">
    <property type="entry name" value="1-ACYL-SN-GLYCEROL-3-PHOSPHATE ACYLTRANSFERASE"/>
    <property type="match status" value="1"/>
</dbReference>